<accession>A0AAE2YN74</accession>
<dbReference type="Pfam" id="PF16754">
    <property type="entry name" value="Pesticin"/>
    <property type="match status" value="1"/>
</dbReference>
<protein>
    <recommendedName>
        <fullName evidence="3">Pesticin C-terminal domain-containing protein</fullName>
    </recommendedName>
</protein>
<dbReference type="EMBL" id="JAAXYO010000023">
    <property type="protein sequence ID" value="MBU2786818.1"/>
    <property type="molecule type" value="Genomic_DNA"/>
</dbReference>
<comment type="caution">
    <text evidence="4">The sequence shown here is derived from an EMBL/GenBank/DDBJ whole genome shotgun (WGS) entry which is preliminary data.</text>
</comment>
<dbReference type="AlphaFoldDB" id="A0AAE2YN74"/>
<dbReference type="Proteomes" id="UP001197378">
    <property type="component" value="Unassembled WGS sequence"/>
</dbReference>
<dbReference type="GO" id="GO:0003796">
    <property type="term" value="F:lysozyme activity"/>
    <property type="evidence" value="ECO:0007669"/>
    <property type="project" value="InterPro"/>
</dbReference>
<sequence length="367" mass="41061">MLEDEAARQKSWLRERDACGTDVNCIKFAYADRTNQIRSYASVCVVINDASEKYLGRACYKPALPTAPTAVATSLPVNQKSKNDCSPRYKIDFSVTKNGEGDRVINGYIPGYYKADIKIQSGPDAGALKARPVPLATAEALARVRKAAIKSGVTIDTGLDLAQQSESHLHSIMTSYVKGHGVPVGASIDRIFKRVRPFLAKGPGHPGPQGEAAYHMILGNEPKLTRADVELMRDSMREYNVQLAERNYNLYNKDGKKFQELPAEAQTLMLDVVWNFGGFDDVHGKNAYSPTKEGEIIQKKGERAMLAKKTRYQFWTLVYANDWKRLAEKLKSADFPLRTKSYDERYRARGRLLDRALQRGWPDSSAC</sequence>
<evidence type="ECO:0000313" key="4">
    <source>
        <dbReference type="EMBL" id="MBU2786818.1"/>
    </source>
</evidence>
<evidence type="ECO:0000256" key="2">
    <source>
        <dbReference type="ARBA" id="ARBA00022638"/>
    </source>
</evidence>
<dbReference type="GO" id="GO:0031640">
    <property type="term" value="P:killing of cells of another organism"/>
    <property type="evidence" value="ECO:0007669"/>
    <property type="project" value="UniProtKB-KW"/>
</dbReference>
<evidence type="ECO:0000313" key="5">
    <source>
        <dbReference type="Proteomes" id="UP001197378"/>
    </source>
</evidence>
<reference evidence="4" key="1">
    <citation type="journal article" date="2021" name="ISME J.">
        <title>Genomic evolution of the class Acidithiobacillia: deep-branching Proteobacteria living in extreme acidic conditions.</title>
        <authorList>
            <person name="Moya-Beltran A."/>
            <person name="Beard S."/>
            <person name="Rojas-Villalobos C."/>
            <person name="Issotta F."/>
            <person name="Gallardo Y."/>
            <person name="Ulloa R."/>
            <person name="Giaveno A."/>
            <person name="Degli Esposti M."/>
            <person name="Johnson D.B."/>
            <person name="Quatrini R."/>
        </authorList>
    </citation>
    <scope>NUCLEOTIDE SEQUENCE</scope>
    <source>
        <strain evidence="4">VAN18-1</strain>
    </source>
</reference>
<keyword evidence="1" id="KW-0929">Antimicrobial</keyword>
<feature type="domain" description="Pesticin C-terminal" evidence="3">
    <location>
        <begin position="149"/>
        <end position="280"/>
    </location>
</feature>
<keyword evidence="2" id="KW-0081">Bacteriolytic enzyme</keyword>
<dbReference type="Gene3D" id="1.10.530.40">
    <property type="match status" value="1"/>
</dbReference>
<proteinExistence type="predicted"/>
<organism evidence="4 5">
    <name type="scientific">Igneacidithiobacillus copahuensis</name>
    <dbReference type="NCBI Taxonomy" id="2724909"/>
    <lineage>
        <taxon>Bacteria</taxon>
        <taxon>Pseudomonadati</taxon>
        <taxon>Pseudomonadota</taxon>
        <taxon>Acidithiobacillia</taxon>
        <taxon>Acidithiobacillales</taxon>
        <taxon>Acidithiobacillaceae</taxon>
        <taxon>Igneacidithiobacillus</taxon>
    </lineage>
</organism>
<dbReference type="InterPro" id="IPR031922">
    <property type="entry name" value="Pesticin_C"/>
</dbReference>
<gene>
    <name evidence="4" type="ORF">HFQ13_01090</name>
</gene>
<dbReference type="InterPro" id="IPR023347">
    <property type="entry name" value="Lysozyme_dom_sf"/>
</dbReference>
<keyword evidence="5" id="KW-1185">Reference proteome</keyword>
<name>A0AAE2YN74_9PROT</name>
<evidence type="ECO:0000256" key="1">
    <source>
        <dbReference type="ARBA" id="ARBA00022529"/>
    </source>
</evidence>
<dbReference type="GO" id="GO:0042742">
    <property type="term" value="P:defense response to bacterium"/>
    <property type="evidence" value="ECO:0007669"/>
    <property type="project" value="UniProtKB-KW"/>
</dbReference>
<evidence type="ECO:0000259" key="3">
    <source>
        <dbReference type="Pfam" id="PF16754"/>
    </source>
</evidence>
<dbReference type="RefSeq" id="WP_215872951.1">
    <property type="nucleotide sequence ID" value="NZ_JAAXYO010000023.1"/>
</dbReference>